<dbReference type="Gene3D" id="3.40.50.2000">
    <property type="entry name" value="Glycogen Phosphorylase B"/>
    <property type="match status" value="1"/>
</dbReference>
<reference evidence="2 3" key="1">
    <citation type="journal article" date="2019" name="Int. J. Syst. Evol. Microbiol.">
        <title>The Global Catalogue of Microorganisms (GCM) 10K type strain sequencing project: providing services to taxonomists for standard genome sequencing and annotation.</title>
        <authorList>
            <consortium name="The Broad Institute Genomics Platform"/>
            <consortium name="The Broad Institute Genome Sequencing Center for Infectious Disease"/>
            <person name="Wu L."/>
            <person name="Ma J."/>
        </authorList>
    </citation>
    <scope>NUCLEOTIDE SEQUENCE [LARGE SCALE GENOMIC DNA]</scope>
    <source>
        <strain evidence="2 3">JCM 1417</strain>
    </source>
</reference>
<dbReference type="Proteomes" id="UP001501047">
    <property type="component" value="Unassembled WGS sequence"/>
</dbReference>
<keyword evidence="3" id="KW-1185">Reference proteome</keyword>
<organism evidence="2 3">
    <name type="scientific">Clostridium subterminale</name>
    <dbReference type="NCBI Taxonomy" id="1550"/>
    <lineage>
        <taxon>Bacteria</taxon>
        <taxon>Bacillati</taxon>
        <taxon>Bacillota</taxon>
        <taxon>Clostridia</taxon>
        <taxon>Eubacteriales</taxon>
        <taxon>Clostridiaceae</taxon>
        <taxon>Clostridium</taxon>
    </lineage>
</organism>
<dbReference type="Pfam" id="PF00534">
    <property type="entry name" value="Glycos_transf_1"/>
    <property type="match status" value="1"/>
</dbReference>
<evidence type="ECO:0000259" key="1">
    <source>
        <dbReference type="Pfam" id="PF00534"/>
    </source>
</evidence>
<comment type="caution">
    <text evidence="2">The sequence shown here is derived from an EMBL/GenBank/DDBJ whole genome shotgun (WGS) entry which is preliminary data.</text>
</comment>
<protein>
    <submittedName>
        <fullName evidence="2">Glycosyltransferase</fullName>
    </submittedName>
</protein>
<name>A0ABN1KTK2_CLOSU</name>
<dbReference type="SUPFAM" id="SSF53756">
    <property type="entry name" value="UDP-Glycosyltransferase/glycogen phosphorylase"/>
    <property type="match status" value="1"/>
</dbReference>
<feature type="domain" description="Glycosyl transferase family 1" evidence="1">
    <location>
        <begin position="191"/>
        <end position="341"/>
    </location>
</feature>
<sequence>MKNCIVYYPFKIDPNHPSASNIRPVKFIKGFEEAGYNVEIIQGYAKERKKSIKLIKKNINEGKHYDFLYMENSTEPTLLTEKHHLPIHPIFDFKFLSYCKKKDIKIGLFYRDIHWRFDQYKNSVSILKRLIAYSFYYYDLIKFKKCIDILYLPSHEMKRHIPINLNKKVIELPSGCDSEFMGNQKVSSLPLKLLYVGGLSKSLYNIETLVEAVYKNENFELYICCRPNEWVKNKPYYEKYLTSNRIHVIHKSGKELDLFAEGSDILSLSIEPSSYWEFAMPMKLFSYISYGKPILGVNNTVCGRFIEDANIGYVSEYNLKDISEMLNYIEKNYHIEYNDKLKALKKTHELNTWKMRANTVICSLK</sequence>
<dbReference type="EMBL" id="BAAACI010000007">
    <property type="protein sequence ID" value="GAA0775624.1"/>
    <property type="molecule type" value="Genomic_DNA"/>
</dbReference>
<proteinExistence type="predicted"/>
<evidence type="ECO:0000313" key="3">
    <source>
        <dbReference type="Proteomes" id="UP001501047"/>
    </source>
</evidence>
<accession>A0ABN1KTK2</accession>
<gene>
    <name evidence="2" type="ORF">GCM10008908_27470</name>
</gene>
<dbReference type="RefSeq" id="WP_343827036.1">
    <property type="nucleotide sequence ID" value="NZ_BAAACI010000007.1"/>
</dbReference>
<evidence type="ECO:0000313" key="2">
    <source>
        <dbReference type="EMBL" id="GAA0775624.1"/>
    </source>
</evidence>
<dbReference type="InterPro" id="IPR001296">
    <property type="entry name" value="Glyco_trans_1"/>
</dbReference>